<dbReference type="Proteomes" id="UP001177023">
    <property type="component" value="Unassembled WGS sequence"/>
</dbReference>
<protein>
    <submittedName>
        <fullName evidence="2">Uncharacterized protein</fullName>
    </submittedName>
</protein>
<evidence type="ECO:0000313" key="2">
    <source>
        <dbReference type="EMBL" id="CAJ0568038.1"/>
    </source>
</evidence>
<evidence type="ECO:0000313" key="3">
    <source>
        <dbReference type="Proteomes" id="UP001177023"/>
    </source>
</evidence>
<dbReference type="AlphaFoldDB" id="A0AA36CGM9"/>
<feature type="compositionally biased region" description="Low complexity" evidence="1">
    <location>
        <begin position="186"/>
        <end position="196"/>
    </location>
</feature>
<name>A0AA36CGM9_9BILA</name>
<sequence>MPPLFYCKECAADRPFQSLRQCRRQTPFDFEQLRNNLICDACYRTHLPCDNLYHDSPLQALKKLKADDIEAFKGRLLTFFQETGRLLEDLELRRAIYNSEADRWERASAAEVDELLAVLDTQAISQQIIQEVAHLSSLAAQLAQGSTPDAPPAYSLPEPARINETVQRVSRSEQPAPIREPLPVVAQPTQQAQPVQPAQPAPPDRSRARRAQTPTNSVRPARSLSRASRRSYRDLRSADDDDDARSETNTVCTGIETRIGYRYDRLPSDKRKYAPKHRPPIQTNFLSRNGLQNGQLLFTLKNKTSETCLIRFLITDPYDAQLDFPQMGLQEERRFYKNSFELPGGHETSPIVVAFDENKLAEYTRQGDDHFAFVKIRMMGQEDKFGDWVCFQWSIRCDWNAQRQKWIPSFTLFRNFRDHHSDHHRY</sequence>
<reference evidence="2" key="1">
    <citation type="submission" date="2023-06" db="EMBL/GenBank/DDBJ databases">
        <authorList>
            <person name="Delattre M."/>
        </authorList>
    </citation>
    <scope>NUCLEOTIDE SEQUENCE</scope>
    <source>
        <strain evidence="2">AF72</strain>
    </source>
</reference>
<keyword evidence="3" id="KW-1185">Reference proteome</keyword>
<feature type="region of interest" description="Disordered" evidence="1">
    <location>
        <begin position="186"/>
        <end position="249"/>
    </location>
</feature>
<organism evidence="2 3">
    <name type="scientific">Mesorhabditis spiculigera</name>
    <dbReference type="NCBI Taxonomy" id="96644"/>
    <lineage>
        <taxon>Eukaryota</taxon>
        <taxon>Metazoa</taxon>
        <taxon>Ecdysozoa</taxon>
        <taxon>Nematoda</taxon>
        <taxon>Chromadorea</taxon>
        <taxon>Rhabditida</taxon>
        <taxon>Rhabditina</taxon>
        <taxon>Rhabditomorpha</taxon>
        <taxon>Rhabditoidea</taxon>
        <taxon>Rhabditidae</taxon>
        <taxon>Mesorhabditinae</taxon>
        <taxon>Mesorhabditis</taxon>
    </lineage>
</organism>
<gene>
    <name evidence="2" type="ORF">MSPICULIGERA_LOCUS6565</name>
</gene>
<comment type="caution">
    <text evidence="2">The sequence shown here is derived from an EMBL/GenBank/DDBJ whole genome shotgun (WGS) entry which is preliminary data.</text>
</comment>
<accession>A0AA36CGM9</accession>
<evidence type="ECO:0000256" key="1">
    <source>
        <dbReference type="SAM" id="MobiDB-lite"/>
    </source>
</evidence>
<feature type="non-terminal residue" evidence="2">
    <location>
        <position position="426"/>
    </location>
</feature>
<proteinExistence type="predicted"/>
<dbReference type="EMBL" id="CATQJA010001645">
    <property type="protein sequence ID" value="CAJ0568038.1"/>
    <property type="molecule type" value="Genomic_DNA"/>
</dbReference>